<keyword evidence="2" id="KW-1185">Reference proteome</keyword>
<dbReference type="RefSeq" id="WP_067425094.1">
    <property type="nucleotide sequence ID" value="NZ_CP016438.1"/>
</dbReference>
<accession>A0A1B1M107</accession>
<dbReference type="STRING" id="1915.SLINC_0046"/>
<dbReference type="AlphaFoldDB" id="A0A1B1M107"/>
<sequence>MPEKNIDFGKFGASGIKGSEAVARQLDQLAAHIATPVTARRGLMARLHYLTTSDRVWQAAKDAGLTVSDRTLKAWMQGTRRPSRTNLERIDAAYSAVRRRNVARHLTARLNREGRGTRVEIHPLDQSGVARQLQRVVAHRTMNVRRWDKIVGSWAAGDHQGLDDAWTADVLPDLGSQWGQYEYVKNIGFAA</sequence>
<dbReference type="OrthoDB" id="3873535at2"/>
<evidence type="ECO:0000313" key="1">
    <source>
        <dbReference type="EMBL" id="ANS62270.1"/>
    </source>
</evidence>
<dbReference type="EMBL" id="CP016438">
    <property type="protein sequence ID" value="ANS62270.1"/>
    <property type="molecule type" value="Genomic_DNA"/>
</dbReference>
<organism evidence="1 2">
    <name type="scientific">Streptomyces lincolnensis</name>
    <dbReference type="NCBI Taxonomy" id="1915"/>
    <lineage>
        <taxon>Bacteria</taxon>
        <taxon>Bacillati</taxon>
        <taxon>Actinomycetota</taxon>
        <taxon>Actinomycetes</taxon>
        <taxon>Kitasatosporales</taxon>
        <taxon>Streptomycetaceae</taxon>
        <taxon>Streptomyces</taxon>
    </lineage>
</organism>
<evidence type="ECO:0000313" key="2">
    <source>
        <dbReference type="Proteomes" id="UP000092598"/>
    </source>
</evidence>
<name>A0A1B1M107_STRLN</name>
<protein>
    <submittedName>
        <fullName evidence="1">Uncharacterized protein</fullName>
    </submittedName>
</protein>
<dbReference type="Proteomes" id="UP000092598">
    <property type="component" value="Chromosome"/>
</dbReference>
<dbReference type="KEGG" id="sls:SLINC_0046"/>
<proteinExistence type="predicted"/>
<gene>
    <name evidence="1" type="ORF">SLINC_0046</name>
</gene>
<dbReference type="PATRIC" id="fig|1915.4.peg.57"/>
<reference evidence="1 2" key="1">
    <citation type="submission" date="2016-07" db="EMBL/GenBank/DDBJ databases">
        <title>Enhancement of antibiotic productionsby engineered nitrateutilization in actinobacteria.</title>
        <authorList>
            <person name="Meng S.C."/>
        </authorList>
    </citation>
    <scope>NUCLEOTIDE SEQUENCE [LARGE SCALE GENOMIC DNA]</scope>
    <source>
        <strain evidence="1 2">NRRL 2936</strain>
    </source>
</reference>